<dbReference type="PANTHER" id="PTHR35561">
    <property type="entry name" value="RNA 2',3'-CYCLIC PHOSPHODIESTERASE"/>
    <property type="match status" value="1"/>
</dbReference>
<dbReference type="PANTHER" id="PTHR35561:SF1">
    <property type="entry name" value="RNA 2',3'-CYCLIC PHOSPHODIESTERASE"/>
    <property type="match status" value="1"/>
</dbReference>
<dbReference type="Pfam" id="PF13563">
    <property type="entry name" value="2_5_RNA_ligase2"/>
    <property type="match status" value="1"/>
</dbReference>
<dbReference type="Gene3D" id="3.90.1140.10">
    <property type="entry name" value="Cyclic phosphodiesterase"/>
    <property type="match status" value="1"/>
</dbReference>
<dbReference type="AlphaFoldDB" id="A0A3S0JB51"/>
<proteinExistence type="predicted"/>
<keyword evidence="4" id="KW-1185">Reference proteome</keyword>
<dbReference type="GO" id="GO:0004113">
    <property type="term" value="F:2',3'-cyclic-nucleotide 3'-phosphodiesterase activity"/>
    <property type="evidence" value="ECO:0007669"/>
    <property type="project" value="InterPro"/>
</dbReference>
<evidence type="ECO:0000256" key="1">
    <source>
        <dbReference type="ARBA" id="ARBA00022801"/>
    </source>
</evidence>
<dbReference type="InterPro" id="IPR009097">
    <property type="entry name" value="Cyclic_Pdiesterase"/>
</dbReference>
<dbReference type="GO" id="GO:0008664">
    <property type="term" value="F:RNA 2',3'-cyclic 3'-phosphodiesterase activity"/>
    <property type="evidence" value="ECO:0007669"/>
    <property type="project" value="InterPro"/>
</dbReference>
<sequence>MSEQLLLPGIEPPPKPLPRPRSKAPRVAPALEHSLFFAIVPASHDATSIAALGERMNSQHALKGTLVDAHRLHVTLFDLGGYPSVPADKVALASKAAASVVPPTFDIVFEKAMSYTKGALVLCADDDEGVSALKAFRQRLGEALADAGLKPPRSFTPHMTVAYARRKLEKHALEEPVRWTAASLVLIDSHVGEGVHEVLGRWPDVASGLSAA</sequence>
<keyword evidence="1" id="KW-0378">Hydrolase</keyword>
<evidence type="ECO:0000313" key="4">
    <source>
        <dbReference type="Proteomes" id="UP000267418"/>
    </source>
</evidence>
<organism evidence="3 4">
    <name type="scientific">Variovorax gossypii</name>
    <dbReference type="NCBI Taxonomy" id="1679495"/>
    <lineage>
        <taxon>Bacteria</taxon>
        <taxon>Pseudomonadati</taxon>
        <taxon>Pseudomonadota</taxon>
        <taxon>Betaproteobacteria</taxon>
        <taxon>Burkholderiales</taxon>
        <taxon>Comamonadaceae</taxon>
        <taxon>Variovorax</taxon>
    </lineage>
</organism>
<evidence type="ECO:0000313" key="3">
    <source>
        <dbReference type="EMBL" id="RTQ36800.1"/>
    </source>
</evidence>
<comment type="caution">
    <text evidence="3">The sequence shown here is derived from an EMBL/GenBank/DDBJ whole genome shotgun (WGS) entry which is preliminary data.</text>
</comment>
<gene>
    <name evidence="3" type="ORF">EJP69_03395</name>
</gene>
<dbReference type="SUPFAM" id="SSF55144">
    <property type="entry name" value="LigT-like"/>
    <property type="match status" value="1"/>
</dbReference>
<dbReference type="Proteomes" id="UP000267418">
    <property type="component" value="Unassembled WGS sequence"/>
</dbReference>
<accession>A0A3S0JB51</accession>
<evidence type="ECO:0000256" key="2">
    <source>
        <dbReference type="SAM" id="MobiDB-lite"/>
    </source>
</evidence>
<dbReference type="EMBL" id="RXOE01000001">
    <property type="protein sequence ID" value="RTQ36800.1"/>
    <property type="molecule type" value="Genomic_DNA"/>
</dbReference>
<name>A0A3S0JB51_9BURK</name>
<reference evidence="3 4" key="1">
    <citation type="submission" date="2018-12" db="EMBL/GenBank/DDBJ databases">
        <title>The genome of Variovorax gossypii DSM 100435.</title>
        <authorList>
            <person name="Gao J."/>
            <person name="Sun J."/>
        </authorList>
    </citation>
    <scope>NUCLEOTIDE SEQUENCE [LARGE SCALE GENOMIC DNA]</scope>
    <source>
        <strain evidence="3 4">DSM 100435</strain>
    </source>
</reference>
<feature type="region of interest" description="Disordered" evidence="2">
    <location>
        <begin position="1"/>
        <end position="24"/>
    </location>
</feature>
<protein>
    <submittedName>
        <fullName evidence="3">RNA 2',3'-cyclic phosphodiesterase</fullName>
    </submittedName>
</protein>
<dbReference type="InterPro" id="IPR004175">
    <property type="entry name" value="RNA_CPDase"/>
</dbReference>
<dbReference type="OrthoDB" id="7061261at2"/>